<organism evidence="1 2">
    <name type="scientific">Miniphocaeibacter halophilus</name>
    <dbReference type="NCBI Taxonomy" id="2931922"/>
    <lineage>
        <taxon>Bacteria</taxon>
        <taxon>Bacillati</taxon>
        <taxon>Bacillota</taxon>
        <taxon>Tissierellia</taxon>
        <taxon>Tissierellales</taxon>
        <taxon>Peptoniphilaceae</taxon>
        <taxon>Miniphocaeibacter</taxon>
    </lineage>
</organism>
<evidence type="ECO:0000313" key="2">
    <source>
        <dbReference type="Proteomes" id="UP000595814"/>
    </source>
</evidence>
<dbReference type="Proteomes" id="UP000595814">
    <property type="component" value="Chromosome"/>
</dbReference>
<name>A0AC61MSR9_9FIRM</name>
<proteinExistence type="predicted"/>
<evidence type="ECO:0000313" key="1">
    <source>
        <dbReference type="EMBL" id="QQK07368.1"/>
    </source>
</evidence>
<dbReference type="EMBL" id="CP066744">
    <property type="protein sequence ID" value="QQK07368.1"/>
    <property type="molecule type" value="Genomic_DNA"/>
</dbReference>
<keyword evidence="2" id="KW-1185">Reference proteome</keyword>
<reference evidence="1 2" key="1">
    <citation type="journal article" date="2022" name="Int. J. Syst. Evol. Microbiol.">
        <title>Miniphocaeibacter halophilus sp. nov., an ammonium-tolerant acetate-producing bacterium isolated from a biogas system.</title>
        <authorList>
            <person name="Schnurer A."/>
            <person name="Singh A."/>
            <person name="Bi S."/>
            <person name="Qiao W."/>
            <person name="Westerholm M."/>
        </authorList>
    </citation>
    <scope>NUCLEOTIDE SEQUENCE [LARGE SCALE GENOMIC DNA]</scope>
    <source>
        <strain evidence="1 2">AMB_01</strain>
    </source>
</reference>
<protein>
    <submittedName>
        <fullName evidence="1">Citrate synthase</fullName>
    </submittedName>
</protein>
<accession>A0AC61MSR9</accession>
<sequence>MVVNNSQGKSIVEIEQDFLKTLDDNSYIDPSLYTKYNIKRGLRNSNGTGVLVGITNIASVVGYEIKDGIKVPIDGKLFYRGIRLTDLVNGFQKDDRFGFEETAFLLLLGTLPTKDALEEFNRVISYNIEFPKFYKEDHIIKYPSNNIMNMLQKQVLTLYTYDKNAEDISLLNTFKQSLSLIAKLPILMVYSYKAKKHYYDNDSLVLHRPLSNCSIAENILHMLRPDSKFTKEEARLLDLCLVVHAEHGGGNNSAFATHVVSSTGTDTYSAIATAIGSLKGPKHGGANIMVRAMVNNIMENCNWKDYDSLSNYIDKILNKEAFNKKGLIYGMGHAVYTKSDPRAVLLKKKARELAEIKGFSDKFELLENIENLTISKFKARKGPEFEICANVDLYAGLVYEMLGIEPELYTPIFAVSRIAGWCAHRLEQTRDEKIMRPGYISISGENEYTNINDR</sequence>
<gene>
    <name evidence="1" type="ORF">JFY71_08590</name>
</gene>